<keyword evidence="4 6" id="KW-1133">Transmembrane helix</keyword>
<evidence type="ECO:0000256" key="5">
    <source>
        <dbReference type="ARBA" id="ARBA00023136"/>
    </source>
</evidence>
<comment type="subcellular location">
    <subcellularLocation>
        <location evidence="1">Cell membrane</location>
        <topology evidence="1">Multi-pass membrane protein</topology>
    </subcellularLocation>
</comment>
<dbReference type="Pfam" id="PF09335">
    <property type="entry name" value="VTT_dom"/>
    <property type="match status" value="1"/>
</dbReference>
<gene>
    <name evidence="8" type="ORF">ENJ10_11740</name>
</gene>
<comment type="caution">
    <text evidence="8">The sequence shown here is derived from an EMBL/GenBank/DDBJ whole genome shotgun (WGS) entry which is preliminary data.</text>
</comment>
<dbReference type="GO" id="GO:0005886">
    <property type="term" value="C:plasma membrane"/>
    <property type="evidence" value="ECO:0007669"/>
    <property type="project" value="UniProtKB-SubCell"/>
</dbReference>
<reference evidence="8" key="1">
    <citation type="journal article" date="2020" name="mSystems">
        <title>Genome- and Community-Level Interaction Insights into Carbon Utilization and Element Cycling Functions of Hydrothermarchaeota in Hydrothermal Sediment.</title>
        <authorList>
            <person name="Zhou Z."/>
            <person name="Liu Y."/>
            <person name="Xu W."/>
            <person name="Pan J."/>
            <person name="Luo Z.H."/>
            <person name="Li M."/>
        </authorList>
    </citation>
    <scope>NUCLEOTIDE SEQUENCE [LARGE SCALE GENOMIC DNA]</scope>
    <source>
        <strain evidence="8">HyVt-456</strain>
    </source>
</reference>
<sequence length="205" mass="23326">MIAWIEHLIAQVDPLTAYLLLFVSAFVENTFPPIPGDTVTVIGAYLITTGKLSFVGVWVSTTLGSVLGFFTMFIVGSRFGTAFIEKGRRSRYFQPEQIVKTQIWFDKYGYWIIAANRFLSGTRSVISLFAGIFKLKWMPVLFLATVSAFVWNGLLMMAGYLLGSNWPLILDYISQYNRGVIILTVVLVAGFIIYRYMKKRRKKDE</sequence>
<proteinExistence type="predicted"/>
<keyword evidence="3 6" id="KW-0812">Transmembrane</keyword>
<organism evidence="8">
    <name type="scientific">Caldithrix abyssi</name>
    <dbReference type="NCBI Taxonomy" id="187145"/>
    <lineage>
        <taxon>Bacteria</taxon>
        <taxon>Pseudomonadati</taxon>
        <taxon>Calditrichota</taxon>
        <taxon>Calditrichia</taxon>
        <taxon>Calditrichales</taxon>
        <taxon>Calditrichaceae</taxon>
        <taxon>Caldithrix</taxon>
    </lineage>
</organism>
<evidence type="ECO:0000256" key="6">
    <source>
        <dbReference type="SAM" id="Phobius"/>
    </source>
</evidence>
<keyword evidence="2" id="KW-1003">Cell membrane</keyword>
<protein>
    <submittedName>
        <fullName evidence="8">DedA family protein</fullName>
    </submittedName>
</protein>
<keyword evidence="5 6" id="KW-0472">Membrane</keyword>
<feature type="domain" description="VTT" evidence="7">
    <location>
        <begin position="34"/>
        <end position="160"/>
    </location>
</feature>
<evidence type="ECO:0000256" key="3">
    <source>
        <dbReference type="ARBA" id="ARBA00022692"/>
    </source>
</evidence>
<dbReference type="InterPro" id="IPR032816">
    <property type="entry name" value="VTT_dom"/>
</dbReference>
<feature type="transmembrane region" description="Helical" evidence="6">
    <location>
        <begin position="140"/>
        <end position="163"/>
    </location>
</feature>
<name>A0A7V1PVF9_CALAY</name>
<evidence type="ECO:0000313" key="8">
    <source>
        <dbReference type="EMBL" id="HED11352.1"/>
    </source>
</evidence>
<accession>A0A7V1PVF9</accession>
<dbReference type="AlphaFoldDB" id="A0A7V1PVF9"/>
<feature type="transmembrane region" description="Helical" evidence="6">
    <location>
        <begin position="175"/>
        <end position="194"/>
    </location>
</feature>
<feature type="transmembrane region" description="Helical" evidence="6">
    <location>
        <begin position="55"/>
        <end position="81"/>
    </location>
</feature>
<evidence type="ECO:0000259" key="7">
    <source>
        <dbReference type="Pfam" id="PF09335"/>
    </source>
</evidence>
<dbReference type="InterPro" id="IPR051311">
    <property type="entry name" value="DedA_domain"/>
</dbReference>
<dbReference type="EMBL" id="DRLD01000328">
    <property type="protein sequence ID" value="HED11352.1"/>
    <property type="molecule type" value="Genomic_DNA"/>
</dbReference>
<evidence type="ECO:0000256" key="4">
    <source>
        <dbReference type="ARBA" id="ARBA00022989"/>
    </source>
</evidence>
<dbReference type="PANTHER" id="PTHR42709:SF6">
    <property type="entry name" value="UNDECAPRENYL PHOSPHATE TRANSPORTER A"/>
    <property type="match status" value="1"/>
</dbReference>
<dbReference type="Proteomes" id="UP000886005">
    <property type="component" value="Unassembled WGS sequence"/>
</dbReference>
<evidence type="ECO:0000256" key="1">
    <source>
        <dbReference type="ARBA" id="ARBA00004651"/>
    </source>
</evidence>
<evidence type="ECO:0000256" key="2">
    <source>
        <dbReference type="ARBA" id="ARBA00022475"/>
    </source>
</evidence>
<dbReference type="PANTHER" id="PTHR42709">
    <property type="entry name" value="ALKALINE PHOSPHATASE LIKE PROTEIN"/>
    <property type="match status" value="1"/>
</dbReference>